<comment type="similarity">
    <text evidence="2">Belongs to the outer membrane factor (OMF) (TC 1.B.17) family.</text>
</comment>
<dbReference type="OrthoDB" id="9789368at2"/>
<feature type="signal peptide" evidence="9">
    <location>
        <begin position="1"/>
        <end position="23"/>
    </location>
</feature>
<gene>
    <name evidence="10" type="primary">bepC</name>
    <name evidence="10" type="ORF">XINFAN_03321</name>
</gene>
<keyword evidence="7" id="KW-0998">Cell outer membrane</keyword>
<dbReference type="InterPro" id="IPR010130">
    <property type="entry name" value="T1SS_OMP_TolC"/>
</dbReference>
<dbReference type="GO" id="GO:1990281">
    <property type="term" value="C:efflux pump complex"/>
    <property type="evidence" value="ECO:0007669"/>
    <property type="project" value="TreeGrafter"/>
</dbReference>
<evidence type="ECO:0000256" key="3">
    <source>
        <dbReference type="ARBA" id="ARBA00022448"/>
    </source>
</evidence>
<evidence type="ECO:0000313" key="10">
    <source>
        <dbReference type="EMBL" id="VDC32099.1"/>
    </source>
</evidence>
<evidence type="ECO:0000256" key="1">
    <source>
        <dbReference type="ARBA" id="ARBA00004442"/>
    </source>
</evidence>
<evidence type="ECO:0000256" key="8">
    <source>
        <dbReference type="SAM" id="Coils"/>
    </source>
</evidence>
<dbReference type="PANTHER" id="PTHR30026">
    <property type="entry name" value="OUTER MEMBRANE PROTEIN TOLC"/>
    <property type="match status" value="1"/>
</dbReference>
<dbReference type="Gene3D" id="1.20.1600.10">
    <property type="entry name" value="Outer membrane efflux proteins (OEP)"/>
    <property type="match status" value="1"/>
</dbReference>
<evidence type="ECO:0000256" key="2">
    <source>
        <dbReference type="ARBA" id="ARBA00007613"/>
    </source>
</evidence>
<evidence type="ECO:0000313" key="11">
    <source>
        <dbReference type="Proteomes" id="UP000277498"/>
    </source>
</evidence>
<dbReference type="NCBIfam" id="TIGR01844">
    <property type="entry name" value="type_I_sec_TolC"/>
    <property type="match status" value="1"/>
</dbReference>
<evidence type="ECO:0000256" key="5">
    <source>
        <dbReference type="ARBA" id="ARBA00022692"/>
    </source>
</evidence>
<keyword evidence="5" id="KW-0812">Transmembrane</keyword>
<comment type="subcellular location">
    <subcellularLocation>
        <location evidence="1">Cell outer membrane</location>
    </subcellularLocation>
</comment>
<evidence type="ECO:0000256" key="6">
    <source>
        <dbReference type="ARBA" id="ARBA00023136"/>
    </source>
</evidence>
<accession>A0A3P5XBN4</accession>
<dbReference type="SUPFAM" id="SSF56954">
    <property type="entry name" value="Outer membrane efflux proteins (OEP)"/>
    <property type="match status" value="1"/>
</dbReference>
<evidence type="ECO:0000256" key="4">
    <source>
        <dbReference type="ARBA" id="ARBA00022452"/>
    </source>
</evidence>
<dbReference type="GO" id="GO:0015288">
    <property type="term" value="F:porin activity"/>
    <property type="evidence" value="ECO:0007669"/>
    <property type="project" value="TreeGrafter"/>
</dbReference>
<evidence type="ECO:0000256" key="9">
    <source>
        <dbReference type="SAM" id="SignalP"/>
    </source>
</evidence>
<keyword evidence="4" id="KW-1134">Transmembrane beta strand</keyword>
<proteinExistence type="inferred from homology"/>
<keyword evidence="11" id="KW-1185">Reference proteome</keyword>
<name>A0A3P5XBN4_9RHOB</name>
<dbReference type="AlphaFoldDB" id="A0A3P5XBN4"/>
<keyword evidence="8" id="KW-0175">Coiled coil</keyword>
<dbReference type="InterPro" id="IPR003423">
    <property type="entry name" value="OMP_efflux"/>
</dbReference>
<organism evidence="10 11">
    <name type="scientific">Pseudogemmobacter humi</name>
    <dbReference type="NCBI Taxonomy" id="2483812"/>
    <lineage>
        <taxon>Bacteria</taxon>
        <taxon>Pseudomonadati</taxon>
        <taxon>Pseudomonadota</taxon>
        <taxon>Alphaproteobacteria</taxon>
        <taxon>Rhodobacterales</taxon>
        <taxon>Paracoccaceae</taxon>
        <taxon>Pseudogemmobacter</taxon>
    </lineage>
</organism>
<protein>
    <submittedName>
        <fullName evidence="10">Outer membrane efflux protein BepC</fullName>
    </submittedName>
</protein>
<evidence type="ECO:0000256" key="7">
    <source>
        <dbReference type="ARBA" id="ARBA00023237"/>
    </source>
</evidence>
<feature type="coiled-coil region" evidence="8">
    <location>
        <begin position="366"/>
        <end position="415"/>
    </location>
</feature>
<dbReference type="EMBL" id="UXAW01000090">
    <property type="protein sequence ID" value="VDC32099.1"/>
    <property type="molecule type" value="Genomic_DNA"/>
</dbReference>
<dbReference type="GO" id="GO:0015562">
    <property type="term" value="F:efflux transmembrane transporter activity"/>
    <property type="evidence" value="ECO:0007669"/>
    <property type="project" value="InterPro"/>
</dbReference>
<sequence length="476" mass="50844">MRQWLKVVTFSVAAALTALPAKAETLADALIAAYRNSNLMSQYQAVLRAADEDAAIALSSLRPVISYSAGVRSNYSDTNSYASLFPSGVVPVSSYSKNFAASFELSMSLVLVDFGRRALALEIARENVMATRQGLVGVEQDVLLAAVRAYVEVRLREEIVLLRQSNVRLITQELSAAQDRFDVGEITRTDVSIAEAALAASRANLAAAEGDLMVARENYKAATGAYPGRLAALPGSPAIGRSLDEARKVALRSHPVIREAQHTVKIADLNVELAEAAMKPTLGLSAGLSASRNEADGRLRDSDTLGGSIGLSLNQTIYAGGELSARYRKAIAQKEGARASLRQTVVTVDQNIGTLWSMLAVYVAAIEASQQQIAAAQAAFEGVREEAALGARTTLDVLDAEQDLLSARASRLEAEASRYVAVYQILSAMGLLTVEHLNLGIPTYDPESYYNAVKNAPATSVQGKKLDRILKRQGGN</sequence>
<keyword evidence="9" id="KW-0732">Signal</keyword>
<dbReference type="Pfam" id="PF02321">
    <property type="entry name" value="OEP"/>
    <property type="match status" value="2"/>
</dbReference>
<reference evidence="10 11" key="1">
    <citation type="submission" date="2018-11" db="EMBL/GenBank/DDBJ databases">
        <authorList>
            <person name="Criscuolo A."/>
        </authorList>
    </citation>
    <scope>NUCLEOTIDE SEQUENCE [LARGE SCALE GENOMIC DNA]</scope>
    <source>
        <strain evidence="10">ACIP111625</strain>
    </source>
</reference>
<dbReference type="RefSeq" id="WP_124088020.1">
    <property type="nucleotide sequence ID" value="NZ_UXAW01000090.1"/>
</dbReference>
<dbReference type="GO" id="GO:0009279">
    <property type="term" value="C:cell outer membrane"/>
    <property type="evidence" value="ECO:0007669"/>
    <property type="project" value="UniProtKB-SubCell"/>
</dbReference>
<keyword evidence="3" id="KW-0813">Transport</keyword>
<dbReference type="Proteomes" id="UP000277498">
    <property type="component" value="Unassembled WGS sequence"/>
</dbReference>
<keyword evidence="6" id="KW-0472">Membrane</keyword>
<dbReference type="PANTHER" id="PTHR30026:SF22">
    <property type="entry name" value="OUTER MEMBRANE EFFLUX PROTEIN"/>
    <property type="match status" value="1"/>
</dbReference>
<feature type="chain" id="PRO_5017967227" evidence="9">
    <location>
        <begin position="24"/>
        <end position="476"/>
    </location>
</feature>
<dbReference type="InterPro" id="IPR051906">
    <property type="entry name" value="TolC-like"/>
</dbReference>